<evidence type="ECO:0008006" key="6">
    <source>
        <dbReference type="Google" id="ProtNLM"/>
    </source>
</evidence>
<gene>
    <name evidence="4" type="ORF">H0267_01115</name>
</gene>
<dbReference type="PIRSF" id="PIRSF007487">
    <property type="entry name" value="Competence-induced_CoiA_bac"/>
    <property type="match status" value="1"/>
</dbReference>
<feature type="domain" description="Competence protein CoiA C-terminal" evidence="3">
    <location>
        <begin position="214"/>
        <end position="345"/>
    </location>
</feature>
<dbReference type="AlphaFoldDB" id="A0A931HSY2"/>
<protein>
    <recommendedName>
        <fullName evidence="6">Competence protein CoiA</fullName>
    </recommendedName>
</protein>
<dbReference type="Proteomes" id="UP000614490">
    <property type="component" value="Unassembled WGS sequence"/>
</dbReference>
<dbReference type="EMBL" id="JADZSC010000001">
    <property type="protein sequence ID" value="MBH0228798.1"/>
    <property type="molecule type" value="Genomic_DNA"/>
</dbReference>
<evidence type="ECO:0000259" key="3">
    <source>
        <dbReference type="Pfam" id="PF25166"/>
    </source>
</evidence>
<feature type="domain" description="Competence protein CoiA nuclease-like" evidence="1">
    <location>
        <begin position="47"/>
        <end position="200"/>
    </location>
</feature>
<accession>A0A931HSY2</accession>
<sequence length="357" mass="42747">MEALEKKRDELYFCPTCNERLQVRVGKKVIPHFAHYPKSNCSQSRGETWEHEKGKLLLFQWLKRQGYSVRMEHYLKEIQQRPDIYLKINQKRMAIEYQCSTIPIHQVESRTKAYKATGIHPFWVLGIKHFNPKTSTSMPLNSFLRTFLYYFHDHYHLYFFDANTNHMKIASNLHSLTPSFTTTYLHDRSLKNLRLSDLFSFKKIPFVNSNWRYWEKLMYTHRTQYRNHVNAEHRQFRQFLYLRGLHFSLIPSICFIPLPGQITSDQPLYIWQTKLWVNHFLDADVGETVRLNAVYNRSTINGFKPDLVSDYLKILSELGYVRRISNNEWVKLKHVGFYNNSEDAIKNDKILLNILKK</sequence>
<dbReference type="Pfam" id="PF25166">
    <property type="entry name" value="CoiA_C"/>
    <property type="match status" value="1"/>
</dbReference>
<dbReference type="Pfam" id="PF25164">
    <property type="entry name" value="CoiA_N"/>
    <property type="match status" value="1"/>
</dbReference>
<comment type="caution">
    <text evidence="4">The sequence shown here is derived from an EMBL/GenBank/DDBJ whole genome shotgun (WGS) entry which is preliminary data.</text>
</comment>
<reference evidence="4 5" key="1">
    <citation type="journal article" date="2005" name="Int. J. Syst. Evol. Microbiol.">
        <title>Halobacillus yeomjeoni sp. nov., isolated from a marine solar saltern in Korea.</title>
        <authorList>
            <person name="Yoon J.H."/>
            <person name="Kang S.J."/>
            <person name="Lee C.H."/>
            <person name="Oh H.W."/>
            <person name="Oh T.K."/>
        </authorList>
    </citation>
    <scope>NUCLEOTIDE SEQUENCE [LARGE SCALE GENOMIC DNA]</scope>
    <source>
        <strain evidence="4 5">KCTC 3957</strain>
    </source>
</reference>
<proteinExistence type="predicted"/>
<dbReference type="InterPro" id="IPR010330">
    <property type="entry name" value="CoiA_nuc"/>
</dbReference>
<evidence type="ECO:0000313" key="5">
    <source>
        <dbReference type="Proteomes" id="UP000614490"/>
    </source>
</evidence>
<evidence type="ECO:0000259" key="2">
    <source>
        <dbReference type="Pfam" id="PF25164"/>
    </source>
</evidence>
<dbReference type="InterPro" id="IPR057253">
    <property type="entry name" value="CoiA-like_N"/>
</dbReference>
<dbReference type="InterPro" id="IPR021176">
    <property type="entry name" value="Competence-induced_CoiA"/>
</dbReference>
<keyword evidence="5" id="KW-1185">Reference proteome</keyword>
<name>A0A931HSY2_9BACI</name>
<organism evidence="4 5">
    <name type="scientific">Halobacillus yeomjeoni</name>
    <dbReference type="NCBI Taxonomy" id="311194"/>
    <lineage>
        <taxon>Bacteria</taxon>
        <taxon>Bacillati</taxon>
        <taxon>Bacillota</taxon>
        <taxon>Bacilli</taxon>
        <taxon>Bacillales</taxon>
        <taxon>Bacillaceae</taxon>
        <taxon>Halobacillus</taxon>
    </lineage>
</organism>
<evidence type="ECO:0000313" key="4">
    <source>
        <dbReference type="EMBL" id="MBH0228798.1"/>
    </source>
</evidence>
<evidence type="ECO:0000259" key="1">
    <source>
        <dbReference type="Pfam" id="PF06054"/>
    </source>
</evidence>
<feature type="domain" description="Competence protein CoiA-like N-terminal" evidence="2">
    <location>
        <begin position="3"/>
        <end position="42"/>
    </location>
</feature>
<dbReference type="InterPro" id="IPR057252">
    <property type="entry name" value="CoiA_C"/>
</dbReference>
<dbReference type="Pfam" id="PF06054">
    <property type="entry name" value="CoiA_nuc"/>
    <property type="match status" value="1"/>
</dbReference>